<keyword evidence="2" id="KW-0677">Repeat</keyword>
<keyword evidence="3" id="KW-0968">Cytoplasmic vesicle</keyword>
<sequence length="203" mass="23643">MQMKSKKYYEGNWSGNYPNGFGIAAAKDVENVLVLEYRGNWEDGFYNGYGERHYPDHSYYKGYFRCNKRHGYGQYWMADGAFYDGDWANDVKHGLGMYVYPDGNRYEGGWKNDLKHGRGRYFHLHVGEMQEGVWVKDICVTSHLVYIPYYEICCCPGEYLMQLLELKDPDMVCKMAEDRALGEDSEDNLQESLDSSEKSLNTL</sequence>
<evidence type="ECO:0000256" key="2">
    <source>
        <dbReference type="ARBA" id="ARBA00022737"/>
    </source>
</evidence>
<dbReference type="Gene3D" id="2.20.110.10">
    <property type="entry name" value="Histone H3 K4-specific methyltransferase SET7/9 N-terminal domain"/>
    <property type="match status" value="2"/>
</dbReference>
<comment type="subcellular location">
    <subcellularLocation>
        <location evidence="1">Cytoplasmic vesicle</location>
        <location evidence="1">Secretory vesicle</location>
        <location evidence="1">Acrosome</location>
    </subcellularLocation>
</comment>
<gene>
    <name evidence="8" type="primary">LOC108563978</name>
</gene>
<dbReference type="SUPFAM" id="SSF82185">
    <property type="entry name" value="Histone H3 K4-specific methyltransferase SET7/9 N-terminal domain"/>
    <property type="match status" value="1"/>
</dbReference>
<feature type="compositionally biased region" description="Polar residues" evidence="6">
    <location>
        <begin position="190"/>
        <end position="203"/>
    </location>
</feature>
<keyword evidence="7" id="KW-1185">Reference proteome</keyword>
<dbReference type="GeneID" id="108563978"/>
<accession>A0ABM1MUS5</accession>
<dbReference type="InterPro" id="IPR003409">
    <property type="entry name" value="MORN"/>
</dbReference>
<evidence type="ECO:0000256" key="1">
    <source>
        <dbReference type="ARBA" id="ARBA00004218"/>
    </source>
</evidence>
<dbReference type="PANTHER" id="PTHR46511">
    <property type="entry name" value="MORN REPEAT-CONTAINING PROTEIN 3"/>
    <property type="match status" value="1"/>
</dbReference>
<comment type="function">
    <text evidence="5">Assembles a suppression complex (suppresome) by tethering SIRT1 and MDM2 to regulate composite modifications of p53/TP53. Confers both deacetylation-mediated functional inactivation, by SIRT1, and ubiquitination-dependent degradation, by MDM2, of p53/TP53, promoting a proliferative and cell survival behaviors. May play a role in the regulation of spermatogenesis.</text>
</comment>
<dbReference type="PANTHER" id="PTHR46511:SF1">
    <property type="entry name" value="MORN REPEAT-CONTAINING PROTEIN 3"/>
    <property type="match status" value="1"/>
</dbReference>
<name>A0ABM1MUS5_NICVS</name>
<dbReference type="Pfam" id="PF02493">
    <property type="entry name" value="MORN"/>
    <property type="match status" value="5"/>
</dbReference>
<evidence type="ECO:0000313" key="7">
    <source>
        <dbReference type="Proteomes" id="UP000695000"/>
    </source>
</evidence>
<dbReference type="Proteomes" id="UP000695000">
    <property type="component" value="Unplaced"/>
</dbReference>
<evidence type="ECO:0000256" key="4">
    <source>
        <dbReference type="ARBA" id="ARBA00039854"/>
    </source>
</evidence>
<evidence type="ECO:0000313" key="8">
    <source>
        <dbReference type="RefSeq" id="XP_017778325.1"/>
    </source>
</evidence>
<dbReference type="SMART" id="SM00698">
    <property type="entry name" value="MORN"/>
    <property type="match status" value="5"/>
</dbReference>
<evidence type="ECO:0000256" key="6">
    <source>
        <dbReference type="SAM" id="MobiDB-lite"/>
    </source>
</evidence>
<protein>
    <recommendedName>
        <fullName evidence="4">MORN repeat-containing protein 3</fullName>
    </recommendedName>
</protein>
<dbReference type="InterPro" id="IPR052472">
    <property type="entry name" value="MORN3"/>
</dbReference>
<evidence type="ECO:0000256" key="3">
    <source>
        <dbReference type="ARBA" id="ARBA00023329"/>
    </source>
</evidence>
<dbReference type="RefSeq" id="XP_017778325.1">
    <property type="nucleotide sequence ID" value="XM_017922836.1"/>
</dbReference>
<feature type="region of interest" description="Disordered" evidence="6">
    <location>
        <begin position="184"/>
        <end position="203"/>
    </location>
</feature>
<organism evidence="7 8">
    <name type="scientific">Nicrophorus vespilloides</name>
    <name type="common">Boreal carrion beetle</name>
    <dbReference type="NCBI Taxonomy" id="110193"/>
    <lineage>
        <taxon>Eukaryota</taxon>
        <taxon>Metazoa</taxon>
        <taxon>Ecdysozoa</taxon>
        <taxon>Arthropoda</taxon>
        <taxon>Hexapoda</taxon>
        <taxon>Insecta</taxon>
        <taxon>Pterygota</taxon>
        <taxon>Neoptera</taxon>
        <taxon>Endopterygota</taxon>
        <taxon>Coleoptera</taxon>
        <taxon>Polyphaga</taxon>
        <taxon>Staphyliniformia</taxon>
        <taxon>Silphidae</taxon>
        <taxon>Nicrophorinae</taxon>
        <taxon>Nicrophorus</taxon>
    </lineage>
</organism>
<proteinExistence type="predicted"/>
<reference evidence="8" key="1">
    <citation type="submission" date="2025-08" db="UniProtKB">
        <authorList>
            <consortium name="RefSeq"/>
        </authorList>
    </citation>
    <scope>IDENTIFICATION</scope>
    <source>
        <tissue evidence="8">Whole Larva</tissue>
    </source>
</reference>
<evidence type="ECO:0000256" key="5">
    <source>
        <dbReference type="ARBA" id="ARBA00045851"/>
    </source>
</evidence>